<feature type="transmembrane region" description="Helical" evidence="1">
    <location>
        <begin position="102"/>
        <end position="122"/>
    </location>
</feature>
<feature type="transmembrane region" description="Helical" evidence="1">
    <location>
        <begin position="224"/>
        <end position="246"/>
    </location>
</feature>
<reference evidence="2" key="2">
    <citation type="submission" date="2022-06" db="UniProtKB">
        <authorList>
            <consortium name="EnsemblMetazoa"/>
        </authorList>
    </citation>
    <scope>IDENTIFICATION</scope>
    <source>
        <strain evidence="2">PS312</strain>
    </source>
</reference>
<accession>A0A8R1UUX4</accession>
<dbReference type="PANTHER" id="PTHR31627:SF42">
    <property type="entry name" value="G_PROTEIN_RECEP_F1_2 DOMAIN-CONTAINING PROTEIN-RELATED"/>
    <property type="match status" value="1"/>
</dbReference>
<dbReference type="InterPro" id="IPR019426">
    <property type="entry name" value="7TM_GPCR_serpentine_rcpt_Srv"/>
</dbReference>
<keyword evidence="1" id="KW-0812">Transmembrane</keyword>
<sequence>MTFRITYWITILIILFTSTIVHVRLLIVVLSNRKNPSYSSIFFKMFISQLRILQLNFERILKKTSIIEIFFVYSYAFCDMTLRDSLLGDDFALNSGYIFPMFAYYGTYYFTVHSQGAVMISVNRYVTVCRPVSKMARLYDRIEYPVLCSINFLELDIYYYHIDTGDLTLYTPMASVKTNSLQGMIVSVIGSLICAACYFLVIWRLASAHRAPKGDLRDYGREKILTIVGFALFLAVCASTLIYVLISANAAKDSNVLPSIGGKRTIDHYNYTFVEKTLNCL</sequence>
<gene>
    <name evidence="2" type="primary">WBGene00279622</name>
</gene>
<keyword evidence="3" id="KW-1185">Reference proteome</keyword>
<evidence type="ECO:0000313" key="3">
    <source>
        <dbReference type="Proteomes" id="UP000005239"/>
    </source>
</evidence>
<feature type="transmembrane region" description="Helical" evidence="1">
    <location>
        <begin position="181"/>
        <end position="203"/>
    </location>
</feature>
<evidence type="ECO:0000256" key="1">
    <source>
        <dbReference type="SAM" id="Phobius"/>
    </source>
</evidence>
<organism evidence="2 3">
    <name type="scientific">Pristionchus pacificus</name>
    <name type="common">Parasitic nematode worm</name>
    <dbReference type="NCBI Taxonomy" id="54126"/>
    <lineage>
        <taxon>Eukaryota</taxon>
        <taxon>Metazoa</taxon>
        <taxon>Ecdysozoa</taxon>
        <taxon>Nematoda</taxon>
        <taxon>Chromadorea</taxon>
        <taxon>Rhabditida</taxon>
        <taxon>Rhabditina</taxon>
        <taxon>Diplogasteromorpha</taxon>
        <taxon>Diplogasteroidea</taxon>
        <taxon>Neodiplogasteridae</taxon>
        <taxon>Pristionchus</taxon>
    </lineage>
</organism>
<dbReference type="InterPro" id="IPR051119">
    <property type="entry name" value="Nematode_SR-like"/>
</dbReference>
<dbReference type="PANTHER" id="PTHR31627">
    <property type="entry name" value="SERPENTINE RECEPTOR CLASS GAMMA-RELATED"/>
    <property type="match status" value="1"/>
</dbReference>
<name>A0A8R1UUX4_PRIPA</name>
<feature type="transmembrane region" description="Helical" evidence="1">
    <location>
        <begin position="7"/>
        <end position="30"/>
    </location>
</feature>
<evidence type="ECO:0008006" key="4">
    <source>
        <dbReference type="Google" id="ProtNLM"/>
    </source>
</evidence>
<reference evidence="3" key="1">
    <citation type="journal article" date="2008" name="Nat. Genet.">
        <title>The Pristionchus pacificus genome provides a unique perspective on nematode lifestyle and parasitism.</title>
        <authorList>
            <person name="Dieterich C."/>
            <person name="Clifton S.W."/>
            <person name="Schuster L.N."/>
            <person name="Chinwalla A."/>
            <person name="Delehaunty K."/>
            <person name="Dinkelacker I."/>
            <person name="Fulton L."/>
            <person name="Fulton R."/>
            <person name="Godfrey J."/>
            <person name="Minx P."/>
            <person name="Mitreva M."/>
            <person name="Roeseler W."/>
            <person name="Tian H."/>
            <person name="Witte H."/>
            <person name="Yang S.P."/>
            <person name="Wilson R.K."/>
            <person name="Sommer R.J."/>
        </authorList>
    </citation>
    <scope>NUCLEOTIDE SEQUENCE [LARGE SCALE GENOMIC DNA]</scope>
    <source>
        <strain evidence="3">PS312</strain>
    </source>
</reference>
<evidence type="ECO:0000313" key="2">
    <source>
        <dbReference type="EnsemblMetazoa" id="PPA41253.1"/>
    </source>
</evidence>
<proteinExistence type="predicted"/>
<dbReference type="Proteomes" id="UP000005239">
    <property type="component" value="Unassembled WGS sequence"/>
</dbReference>
<dbReference type="Pfam" id="PF10323">
    <property type="entry name" value="7TM_GPCR_Srv"/>
    <property type="match status" value="1"/>
</dbReference>
<dbReference type="AlphaFoldDB" id="A0A8R1UUX4"/>
<keyword evidence="1" id="KW-1133">Transmembrane helix</keyword>
<protein>
    <recommendedName>
        <fullName evidence="4">G protein-coupled receptor</fullName>
    </recommendedName>
</protein>
<dbReference type="EnsemblMetazoa" id="PPA41253.1">
    <property type="protein sequence ID" value="PPA41253.1"/>
    <property type="gene ID" value="WBGene00279622"/>
</dbReference>
<keyword evidence="1" id="KW-0472">Membrane</keyword>